<organism evidence="1 2">
    <name type="scientific">Alteribacter lacisalsi</name>
    <dbReference type="NCBI Taxonomy" id="2045244"/>
    <lineage>
        <taxon>Bacteria</taxon>
        <taxon>Bacillati</taxon>
        <taxon>Bacillota</taxon>
        <taxon>Bacilli</taxon>
        <taxon>Bacillales</taxon>
        <taxon>Bacillaceae</taxon>
        <taxon>Alteribacter</taxon>
    </lineage>
</organism>
<keyword evidence="2" id="KW-1185">Reference proteome</keyword>
<dbReference type="EMBL" id="PDOF01000001">
    <property type="protein sequence ID" value="PYZ97672.1"/>
    <property type="molecule type" value="Genomic_DNA"/>
</dbReference>
<dbReference type="RefSeq" id="WP_110516981.1">
    <property type="nucleotide sequence ID" value="NZ_PDOF01000001.1"/>
</dbReference>
<comment type="caution">
    <text evidence="1">The sequence shown here is derived from an EMBL/GenBank/DDBJ whole genome shotgun (WGS) entry which is preliminary data.</text>
</comment>
<protein>
    <recommendedName>
        <fullName evidence="3">AlpA family phage regulatory protein</fullName>
    </recommendedName>
</protein>
<gene>
    <name evidence="1" type="ORF">CR205_03505</name>
</gene>
<dbReference type="OrthoDB" id="2972248at2"/>
<sequence length="62" mass="7497">MRIVYGMDKLLTYLYQCELTVEKKEIAELIETKSFPHLRPFKDNLAFNLDHVDHWIQDQTEK</sequence>
<reference evidence="1 2" key="1">
    <citation type="submission" date="2017-10" db="EMBL/GenBank/DDBJ databases">
        <title>Bacillus sp. nov., a halophilic bacterium isolated from a Yangshapao Lake.</title>
        <authorList>
            <person name="Wang H."/>
        </authorList>
    </citation>
    <scope>NUCLEOTIDE SEQUENCE [LARGE SCALE GENOMIC DNA]</scope>
    <source>
        <strain evidence="1 2">YSP-3</strain>
    </source>
</reference>
<accession>A0A2W0HKP8</accession>
<proteinExistence type="predicted"/>
<evidence type="ECO:0008006" key="3">
    <source>
        <dbReference type="Google" id="ProtNLM"/>
    </source>
</evidence>
<dbReference type="Proteomes" id="UP000248066">
    <property type="component" value="Unassembled WGS sequence"/>
</dbReference>
<name>A0A2W0HKP8_9BACI</name>
<evidence type="ECO:0000313" key="2">
    <source>
        <dbReference type="Proteomes" id="UP000248066"/>
    </source>
</evidence>
<dbReference type="AlphaFoldDB" id="A0A2W0HKP8"/>
<evidence type="ECO:0000313" key="1">
    <source>
        <dbReference type="EMBL" id="PYZ97672.1"/>
    </source>
</evidence>